<dbReference type="Gene3D" id="1.10.10.10">
    <property type="entry name" value="Winged helix-like DNA-binding domain superfamily/Winged helix DNA-binding domain"/>
    <property type="match status" value="1"/>
</dbReference>
<organism evidence="1 2">
    <name type="scientific">Natronincola peptidivorans</name>
    <dbReference type="NCBI Taxonomy" id="426128"/>
    <lineage>
        <taxon>Bacteria</taxon>
        <taxon>Bacillati</taxon>
        <taxon>Bacillota</taxon>
        <taxon>Clostridia</taxon>
        <taxon>Peptostreptococcales</taxon>
        <taxon>Natronincolaceae</taxon>
        <taxon>Natronincola</taxon>
    </lineage>
</organism>
<dbReference type="AlphaFoldDB" id="A0A1I0E856"/>
<dbReference type="SUPFAM" id="SSF46785">
    <property type="entry name" value="Winged helix' DNA-binding domain"/>
    <property type="match status" value="1"/>
</dbReference>
<protein>
    <submittedName>
        <fullName evidence="1">Uncharacterized protein</fullName>
    </submittedName>
</protein>
<dbReference type="InterPro" id="IPR036390">
    <property type="entry name" value="WH_DNA-bd_sf"/>
</dbReference>
<dbReference type="RefSeq" id="WP_244272701.1">
    <property type="nucleotide sequence ID" value="NZ_FOHU01000010.1"/>
</dbReference>
<dbReference type="STRING" id="426128.SAMN05660297_02309"/>
<keyword evidence="2" id="KW-1185">Reference proteome</keyword>
<dbReference type="EMBL" id="FOHU01000010">
    <property type="protein sequence ID" value="SET40856.1"/>
    <property type="molecule type" value="Genomic_DNA"/>
</dbReference>
<gene>
    <name evidence="1" type="ORF">SAMN05660297_02309</name>
</gene>
<name>A0A1I0E856_9FIRM</name>
<evidence type="ECO:0000313" key="2">
    <source>
        <dbReference type="Proteomes" id="UP000199568"/>
    </source>
</evidence>
<dbReference type="InterPro" id="IPR036388">
    <property type="entry name" value="WH-like_DNA-bd_sf"/>
</dbReference>
<accession>A0A1I0E856</accession>
<reference evidence="1 2" key="1">
    <citation type="submission" date="2016-10" db="EMBL/GenBank/DDBJ databases">
        <authorList>
            <person name="de Groot N.N."/>
        </authorList>
    </citation>
    <scope>NUCLEOTIDE SEQUENCE [LARGE SCALE GENOMIC DNA]</scope>
    <source>
        <strain evidence="1 2">DSM 18979</strain>
    </source>
</reference>
<proteinExistence type="predicted"/>
<dbReference type="Proteomes" id="UP000199568">
    <property type="component" value="Unassembled WGS sequence"/>
</dbReference>
<evidence type="ECO:0000313" key="1">
    <source>
        <dbReference type="EMBL" id="SET40856.1"/>
    </source>
</evidence>
<sequence length="61" mass="7046">MLNRLNTKLKKEGITPKELADAIFKDKPNTNRILEKLQIKGLINSYSYTIVGGSNNWNRKR</sequence>